<evidence type="ECO:0000313" key="5">
    <source>
        <dbReference type="EMBL" id="CAB4158950.1"/>
    </source>
</evidence>
<evidence type="ECO:0000259" key="4">
    <source>
        <dbReference type="SMART" id="SM00400"/>
    </source>
</evidence>
<dbReference type="EMBL" id="LR798327">
    <property type="protein sequence ID" value="CAB5224240.1"/>
    <property type="molecule type" value="Genomic_DNA"/>
</dbReference>
<evidence type="ECO:0000256" key="1">
    <source>
        <dbReference type="ARBA" id="ARBA00022723"/>
    </source>
</evidence>
<keyword evidence="1" id="KW-0479">Metal-binding</keyword>
<dbReference type="InterPro" id="IPR050219">
    <property type="entry name" value="DnaG_primase"/>
</dbReference>
<dbReference type="SMART" id="SM00400">
    <property type="entry name" value="ZnF_CHCC"/>
    <property type="match status" value="1"/>
</dbReference>
<evidence type="ECO:0000313" key="6">
    <source>
        <dbReference type="EMBL" id="CAB5224240.1"/>
    </source>
</evidence>
<dbReference type="PANTHER" id="PTHR30313:SF2">
    <property type="entry name" value="DNA PRIMASE"/>
    <property type="match status" value="1"/>
</dbReference>
<dbReference type="GO" id="GO:0008270">
    <property type="term" value="F:zinc ion binding"/>
    <property type="evidence" value="ECO:0007669"/>
    <property type="project" value="UniProtKB-KW"/>
</dbReference>
<dbReference type="InterPro" id="IPR002694">
    <property type="entry name" value="Znf_CHC2"/>
</dbReference>
<dbReference type="Gene3D" id="3.90.580.10">
    <property type="entry name" value="Zinc finger, CHC2-type domain"/>
    <property type="match status" value="1"/>
</dbReference>
<protein>
    <submittedName>
        <fullName evidence="5">Zinc finger, CHC2-type</fullName>
    </submittedName>
</protein>
<dbReference type="GO" id="GO:0003899">
    <property type="term" value="F:DNA-directed RNA polymerase activity"/>
    <property type="evidence" value="ECO:0007669"/>
    <property type="project" value="InterPro"/>
</dbReference>
<dbReference type="SUPFAM" id="SSF57783">
    <property type="entry name" value="Zinc beta-ribbon"/>
    <property type="match status" value="1"/>
</dbReference>
<organism evidence="5">
    <name type="scientific">uncultured Caudovirales phage</name>
    <dbReference type="NCBI Taxonomy" id="2100421"/>
    <lineage>
        <taxon>Viruses</taxon>
        <taxon>Duplodnaviria</taxon>
        <taxon>Heunggongvirae</taxon>
        <taxon>Uroviricota</taxon>
        <taxon>Caudoviricetes</taxon>
        <taxon>Peduoviridae</taxon>
        <taxon>Maltschvirus</taxon>
        <taxon>Maltschvirus maltsch</taxon>
    </lineage>
</organism>
<keyword evidence="2" id="KW-0863">Zinc-finger</keyword>
<feature type="domain" description="Zinc finger CHC2-type" evidence="4">
    <location>
        <begin position="34"/>
        <end position="88"/>
    </location>
</feature>
<dbReference type="EMBL" id="LR796685">
    <property type="protein sequence ID" value="CAB4158950.1"/>
    <property type="molecule type" value="Genomic_DNA"/>
</dbReference>
<sequence length="423" mass="47985">MAAYDIERIRASLSPLSSYLLADGHELRRAGRKLFTCCPFHHEKSGSCSIDDERGRFHCFGCGERGDTIDYISKTRGTSLADTLAMLAQEKGITTLDTYQAPRPRPTFEEKPALPFTHIQSLAWRDSCQRLLFDEYEIQRIAEWRGIDPACLRYLAEKELIGLHPYYSIMREAFLVQRPENGSLIPLAAHCRLSPGTKGNEDIRGKASWRYDPPGCGAWPFVVGDIATAKYLFINEGQWDSIALISMMQWHVTWPSHTALIGLRGSTSAAKFLLHPIHPKAIAFAFADSDNAGSKWFEPNNFLDQLTARVHRVHAYWPSAAKSDFNDIVKSGLLDRDTFLAYLRAKLPQPKQRTNYPTFRQWLDAHAPPDSPHHHAYATISTASYRPLGRAPIHHWQTLWKKHHDAATLDLLTAAYRSYLATR</sequence>
<dbReference type="GO" id="GO:0003677">
    <property type="term" value="F:DNA binding"/>
    <property type="evidence" value="ECO:0007669"/>
    <property type="project" value="InterPro"/>
</dbReference>
<gene>
    <name evidence="5" type="ORF">UFOVP705_37</name>
    <name evidence="6" type="ORF">UFOVP736_44</name>
</gene>
<accession>A0A6J5NGQ8</accession>
<name>A0A6J5NGQ8_9CAUD</name>
<dbReference type="GO" id="GO:0006269">
    <property type="term" value="P:DNA replication, synthesis of primer"/>
    <property type="evidence" value="ECO:0007669"/>
    <property type="project" value="TreeGrafter"/>
</dbReference>
<evidence type="ECO:0000256" key="2">
    <source>
        <dbReference type="ARBA" id="ARBA00022771"/>
    </source>
</evidence>
<dbReference type="PANTHER" id="PTHR30313">
    <property type="entry name" value="DNA PRIMASE"/>
    <property type="match status" value="1"/>
</dbReference>
<dbReference type="InterPro" id="IPR036977">
    <property type="entry name" value="DNA_primase_Znf_CHC2"/>
</dbReference>
<reference evidence="5" key="1">
    <citation type="submission" date="2020-04" db="EMBL/GenBank/DDBJ databases">
        <authorList>
            <person name="Chiriac C."/>
            <person name="Salcher M."/>
            <person name="Ghai R."/>
            <person name="Kavagutti S V."/>
        </authorList>
    </citation>
    <scope>NUCLEOTIDE SEQUENCE</scope>
</reference>
<keyword evidence="3" id="KW-0862">Zinc</keyword>
<dbReference type="Pfam" id="PF01807">
    <property type="entry name" value="Zn_ribbon_DnaG"/>
    <property type="match status" value="1"/>
</dbReference>
<evidence type="ECO:0000256" key="3">
    <source>
        <dbReference type="ARBA" id="ARBA00022833"/>
    </source>
</evidence>
<proteinExistence type="predicted"/>